<name>A0A933NXL7_9HYPH</name>
<organism evidence="2 3">
    <name type="scientific">Devosia nanyangense</name>
    <dbReference type="NCBI Taxonomy" id="1228055"/>
    <lineage>
        <taxon>Bacteria</taxon>
        <taxon>Pseudomonadati</taxon>
        <taxon>Pseudomonadota</taxon>
        <taxon>Alphaproteobacteria</taxon>
        <taxon>Hyphomicrobiales</taxon>
        <taxon>Devosiaceae</taxon>
        <taxon>Devosia</taxon>
    </lineage>
</organism>
<evidence type="ECO:0000313" key="2">
    <source>
        <dbReference type="EMBL" id="MBI4921350.1"/>
    </source>
</evidence>
<reference evidence="2" key="1">
    <citation type="submission" date="2020-07" db="EMBL/GenBank/DDBJ databases">
        <title>Huge and variable diversity of episymbiotic CPR bacteria and DPANN archaea in groundwater ecosystems.</title>
        <authorList>
            <person name="He C.Y."/>
            <person name="Keren R."/>
            <person name="Whittaker M."/>
            <person name="Farag I.F."/>
            <person name="Doudna J."/>
            <person name="Cate J.H.D."/>
            <person name="Banfield J.F."/>
        </authorList>
    </citation>
    <scope>NUCLEOTIDE SEQUENCE</scope>
    <source>
        <strain evidence="2">NC_groundwater_1586_Pr3_B-0.1um_66_15</strain>
    </source>
</reference>
<evidence type="ECO:0000313" key="3">
    <source>
        <dbReference type="Proteomes" id="UP000782610"/>
    </source>
</evidence>
<dbReference type="InterPro" id="IPR029060">
    <property type="entry name" value="PIN-like_dom_sf"/>
</dbReference>
<evidence type="ECO:0000259" key="1">
    <source>
        <dbReference type="Pfam" id="PF01850"/>
    </source>
</evidence>
<feature type="domain" description="PIN" evidence="1">
    <location>
        <begin position="2"/>
        <end position="112"/>
    </location>
</feature>
<dbReference type="SUPFAM" id="SSF88723">
    <property type="entry name" value="PIN domain-like"/>
    <property type="match status" value="1"/>
</dbReference>
<protein>
    <submittedName>
        <fullName evidence="2">Type II toxin-antitoxin system VapC family toxin</fullName>
    </submittedName>
</protein>
<accession>A0A933NXL7</accession>
<gene>
    <name evidence="2" type="ORF">HY834_06335</name>
</gene>
<dbReference type="Proteomes" id="UP000782610">
    <property type="component" value="Unassembled WGS sequence"/>
</dbReference>
<dbReference type="EMBL" id="JACRAF010000019">
    <property type="protein sequence ID" value="MBI4921350.1"/>
    <property type="molecule type" value="Genomic_DNA"/>
</dbReference>
<dbReference type="AlphaFoldDB" id="A0A933NXL7"/>
<dbReference type="Gene3D" id="3.40.50.1010">
    <property type="entry name" value="5'-nuclease"/>
    <property type="match status" value="1"/>
</dbReference>
<proteinExistence type="predicted"/>
<dbReference type="InterPro" id="IPR002716">
    <property type="entry name" value="PIN_dom"/>
</dbReference>
<dbReference type="Pfam" id="PF01850">
    <property type="entry name" value="PIN"/>
    <property type="match status" value="1"/>
</dbReference>
<sequence length="122" mass="13343">MILVDTSIWIDHLHTGDPVMDRLLREDTVVLHPFVLGEIALGNLKDRKRVLAELDTIPAAGMVANEDVLELIHQQELAGSGIGLIDAHLIASTLLVGDDLLWTRDRRLAAVAHRLGIDATSD</sequence>
<comment type="caution">
    <text evidence="2">The sequence shown here is derived from an EMBL/GenBank/DDBJ whole genome shotgun (WGS) entry which is preliminary data.</text>
</comment>